<evidence type="ECO:0000313" key="1">
    <source>
        <dbReference type="EMBL" id="RPA83371.1"/>
    </source>
</evidence>
<name>A0A3N4IGR4_ASCIM</name>
<dbReference type="PANTHER" id="PTHR14614">
    <property type="entry name" value="HEPATOCELLULAR CARCINOMA-ASSOCIATED ANTIGEN"/>
    <property type="match status" value="1"/>
</dbReference>
<dbReference type="Gene3D" id="3.40.50.150">
    <property type="entry name" value="Vaccinia Virus protein VP39"/>
    <property type="match status" value="1"/>
</dbReference>
<dbReference type="OrthoDB" id="413520at2759"/>
<dbReference type="InterPro" id="IPR019410">
    <property type="entry name" value="Methyltransf_16"/>
</dbReference>
<dbReference type="PANTHER" id="PTHR14614:SF132">
    <property type="entry name" value="PROTEIN-LYSINE METHYLTRANSFERASE C42C1.13"/>
    <property type="match status" value="1"/>
</dbReference>
<dbReference type="STRING" id="1160509.A0A3N4IGR4"/>
<keyword evidence="2" id="KW-1185">Reference proteome</keyword>
<gene>
    <name evidence="1" type="ORF">BJ508DRAFT_413567</name>
</gene>
<dbReference type="Proteomes" id="UP000275078">
    <property type="component" value="Unassembled WGS sequence"/>
</dbReference>
<dbReference type="Pfam" id="PF10294">
    <property type="entry name" value="Methyltransf_16"/>
    <property type="match status" value="1"/>
</dbReference>
<dbReference type="AlphaFoldDB" id="A0A3N4IGR4"/>
<dbReference type="SUPFAM" id="SSF53335">
    <property type="entry name" value="S-adenosyl-L-methionine-dependent methyltransferases"/>
    <property type="match status" value="1"/>
</dbReference>
<dbReference type="GO" id="GO:0005829">
    <property type="term" value="C:cytosol"/>
    <property type="evidence" value="ECO:0007669"/>
    <property type="project" value="TreeGrafter"/>
</dbReference>
<reference evidence="1 2" key="1">
    <citation type="journal article" date="2018" name="Nat. Ecol. Evol.">
        <title>Pezizomycetes genomes reveal the molecular basis of ectomycorrhizal truffle lifestyle.</title>
        <authorList>
            <person name="Murat C."/>
            <person name="Payen T."/>
            <person name="Noel B."/>
            <person name="Kuo A."/>
            <person name="Morin E."/>
            <person name="Chen J."/>
            <person name="Kohler A."/>
            <person name="Krizsan K."/>
            <person name="Balestrini R."/>
            <person name="Da Silva C."/>
            <person name="Montanini B."/>
            <person name="Hainaut M."/>
            <person name="Levati E."/>
            <person name="Barry K.W."/>
            <person name="Belfiori B."/>
            <person name="Cichocki N."/>
            <person name="Clum A."/>
            <person name="Dockter R.B."/>
            <person name="Fauchery L."/>
            <person name="Guy J."/>
            <person name="Iotti M."/>
            <person name="Le Tacon F."/>
            <person name="Lindquist E.A."/>
            <person name="Lipzen A."/>
            <person name="Malagnac F."/>
            <person name="Mello A."/>
            <person name="Molinier V."/>
            <person name="Miyauchi S."/>
            <person name="Poulain J."/>
            <person name="Riccioni C."/>
            <person name="Rubini A."/>
            <person name="Sitrit Y."/>
            <person name="Splivallo R."/>
            <person name="Traeger S."/>
            <person name="Wang M."/>
            <person name="Zifcakova L."/>
            <person name="Wipf D."/>
            <person name="Zambonelli A."/>
            <person name="Paolocci F."/>
            <person name="Nowrousian M."/>
            <person name="Ottonello S."/>
            <person name="Baldrian P."/>
            <person name="Spatafora J.W."/>
            <person name="Henrissat B."/>
            <person name="Nagy L.G."/>
            <person name="Aury J.M."/>
            <person name="Wincker P."/>
            <person name="Grigoriev I.V."/>
            <person name="Bonfante P."/>
            <person name="Martin F.M."/>
        </authorList>
    </citation>
    <scope>NUCLEOTIDE SEQUENCE [LARGE SCALE GENOMIC DNA]</scope>
    <source>
        <strain evidence="1 2">RN42</strain>
    </source>
</reference>
<dbReference type="GO" id="GO:0008757">
    <property type="term" value="F:S-adenosylmethionine-dependent methyltransferase activity"/>
    <property type="evidence" value="ECO:0007669"/>
    <property type="project" value="UniProtKB-ARBA"/>
</dbReference>
<accession>A0A3N4IGR4</accession>
<organism evidence="1 2">
    <name type="scientific">Ascobolus immersus RN42</name>
    <dbReference type="NCBI Taxonomy" id="1160509"/>
    <lineage>
        <taxon>Eukaryota</taxon>
        <taxon>Fungi</taxon>
        <taxon>Dikarya</taxon>
        <taxon>Ascomycota</taxon>
        <taxon>Pezizomycotina</taxon>
        <taxon>Pezizomycetes</taxon>
        <taxon>Pezizales</taxon>
        <taxon>Ascobolaceae</taxon>
        <taxon>Ascobolus</taxon>
    </lineage>
</organism>
<evidence type="ECO:0000313" key="2">
    <source>
        <dbReference type="Proteomes" id="UP000275078"/>
    </source>
</evidence>
<sequence>MGFFYLKFLKPPQLAPLKGPSGSFTLTTVFTITSDLGDVYFTDSIDIRATLSSGSAILLEKTISWTNGSQFVRCDMPFQSSKIPSTGLSGLVLSLSPVPSEVEGRLADGIDELCRIYPDPSIQVVSASSSQTKLKGKNLFAASHLVERRLKLRTTGDVLKVWEETGENIAGHVWDAGIILSAYLDHYADKSSGPLTKLHSRLNRKEEFTAIELGSGCGLVGLTLATVYPKSTVFLTDLSEAEELCRRNLELVSTTTSGVDFCVLDWYDTAIPETIPKDTADIILAADCTYNTGSVPALVKTFERLTENNRDAVVLLAHKPRHDSERLFFELMEDNFDIVERTDAALPKTSDWEDEDDGGQLPAQAVNLYTFKRK</sequence>
<protein>
    <submittedName>
        <fullName evidence="1">Uncharacterized protein</fullName>
    </submittedName>
</protein>
<dbReference type="EMBL" id="ML119665">
    <property type="protein sequence ID" value="RPA83371.1"/>
    <property type="molecule type" value="Genomic_DNA"/>
</dbReference>
<proteinExistence type="predicted"/>
<dbReference type="InterPro" id="IPR029063">
    <property type="entry name" value="SAM-dependent_MTases_sf"/>
</dbReference>